<evidence type="ECO:0008006" key="4">
    <source>
        <dbReference type="Google" id="ProtNLM"/>
    </source>
</evidence>
<organism evidence="2 3">
    <name type="scientific">Suttonella indologenes</name>
    <dbReference type="NCBI Taxonomy" id="13276"/>
    <lineage>
        <taxon>Bacteria</taxon>
        <taxon>Pseudomonadati</taxon>
        <taxon>Pseudomonadota</taxon>
        <taxon>Gammaproteobacteria</taxon>
        <taxon>Cardiobacteriales</taxon>
        <taxon>Cardiobacteriaceae</taxon>
        <taxon>Suttonella</taxon>
    </lineage>
</organism>
<sequence>MKKTLLCVVLAACAAASAQAQNRDGSVSLDNQFVIYKWFENGVAHYGKAPPRGVSNYITLNEYGMEIRKDRPYANETGSNIIRPVRPESMEMAGQDGNAAADENLPQGSISREQRCDLARENIGMMRNKTTVYEDDGNGNLVPLSDDAVAQRMQEAQAQVAEFCQ</sequence>
<name>A0A380N2G8_9GAMM</name>
<dbReference type="OrthoDB" id="7066971at2"/>
<evidence type="ECO:0000313" key="2">
    <source>
        <dbReference type="EMBL" id="SUO98111.1"/>
    </source>
</evidence>
<dbReference type="Proteomes" id="UP000254575">
    <property type="component" value="Unassembled WGS sequence"/>
</dbReference>
<evidence type="ECO:0000256" key="1">
    <source>
        <dbReference type="SAM" id="SignalP"/>
    </source>
</evidence>
<dbReference type="AlphaFoldDB" id="A0A380N2G8"/>
<gene>
    <name evidence="2" type="ORF">NCTC10717_01852</name>
</gene>
<protein>
    <recommendedName>
        <fullName evidence="4">DUF4124 domain-containing protein</fullName>
    </recommendedName>
</protein>
<feature type="chain" id="PRO_5016599048" description="DUF4124 domain-containing protein" evidence="1">
    <location>
        <begin position="21"/>
        <end position="165"/>
    </location>
</feature>
<dbReference type="EMBL" id="UHIA01000004">
    <property type="protein sequence ID" value="SUO98111.1"/>
    <property type="molecule type" value="Genomic_DNA"/>
</dbReference>
<feature type="signal peptide" evidence="1">
    <location>
        <begin position="1"/>
        <end position="20"/>
    </location>
</feature>
<reference evidence="2 3" key="1">
    <citation type="submission" date="2018-06" db="EMBL/GenBank/DDBJ databases">
        <authorList>
            <consortium name="Pathogen Informatics"/>
            <person name="Doyle S."/>
        </authorList>
    </citation>
    <scope>NUCLEOTIDE SEQUENCE [LARGE SCALE GENOMIC DNA]</scope>
    <source>
        <strain evidence="2 3">NCTC10717</strain>
    </source>
</reference>
<evidence type="ECO:0000313" key="3">
    <source>
        <dbReference type="Proteomes" id="UP000254575"/>
    </source>
</evidence>
<dbReference type="RefSeq" id="WP_115218980.1">
    <property type="nucleotide sequence ID" value="NZ_UHIA01000004.1"/>
</dbReference>
<accession>A0A380N2G8</accession>
<keyword evidence="3" id="KW-1185">Reference proteome</keyword>
<proteinExistence type="predicted"/>
<keyword evidence="1" id="KW-0732">Signal</keyword>